<protein>
    <submittedName>
        <fullName evidence="2">Uncharacterized protein</fullName>
    </submittedName>
</protein>
<proteinExistence type="predicted"/>
<feature type="region of interest" description="Disordered" evidence="1">
    <location>
        <begin position="1093"/>
        <end position="1174"/>
    </location>
</feature>
<feature type="compositionally biased region" description="Low complexity" evidence="1">
    <location>
        <begin position="1096"/>
        <end position="1109"/>
    </location>
</feature>
<gene>
    <name evidence="2" type="primary">PLEST008630</name>
    <name evidence="2" type="ORF">PLESTB_000429100</name>
</gene>
<organism evidence="2 3">
    <name type="scientific">Pleodorina starrii</name>
    <dbReference type="NCBI Taxonomy" id="330485"/>
    <lineage>
        <taxon>Eukaryota</taxon>
        <taxon>Viridiplantae</taxon>
        <taxon>Chlorophyta</taxon>
        <taxon>core chlorophytes</taxon>
        <taxon>Chlorophyceae</taxon>
        <taxon>CS clade</taxon>
        <taxon>Chlamydomonadales</taxon>
        <taxon>Volvocaceae</taxon>
        <taxon>Pleodorina</taxon>
    </lineage>
</organism>
<comment type="caution">
    <text evidence="2">The sequence shown here is derived from an EMBL/GenBank/DDBJ whole genome shotgun (WGS) entry which is preliminary data.</text>
</comment>
<feature type="region of interest" description="Disordered" evidence="1">
    <location>
        <begin position="461"/>
        <end position="491"/>
    </location>
</feature>
<feature type="compositionally biased region" description="Gly residues" evidence="1">
    <location>
        <begin position="1160"/>
        <end position="1174"/>
    </location>
</feature>
<name>A0A9W6BEV9_9CHLO</name>
<feature type="compositionally biased region" description="Pro residues" evidence="1">
    <location>
        <begin position="149"/>
        <end position="162"/>
    </location>
</feature>
<evidence type="ECO:0000313" key="3">
    <source>
        <dbReference type="Proteomes" id="UP001165080"/>
    </source>
</evidence>
<evidence type="ECO:0000313" key="2">
    <source>
        <dbReference type="EMBL" id="GLC50763.1"/>
    </source>
</evidence>
<feature type="compositionally biased region" description="Gly residues" evidence="1">
    <location>
        <begin position="461"/>
        <end position="472"/>
    </location>
</feature>
<dbReference type="OrthoDB" id="563018at2759"/>
<keyword evidence="3" id="KW-1185">Reference proteome</keyword>
<feature type="compositionally biased region" description="Gly residues" evidence="1">
    <location>
        <begin position="1313"/>
        <end position="1325"/>
    </location>
</feature>
<sequence length="1599" mass="167004">MSAIRQALVDQQERLRRQLAISVLLAQRQELPARFPPEADDNRAAEPPDPKVYSAYSQSAQRVLAHYKRLHPTACWLAGHGRQGQSRRPRRPLPWAAGGRTPTRHRGGRGASDEEKSEGDSATAPASRAAAAAAAMPALGSARHAASRRPPPPPQYSTLLPPMPGAPPIVPACIRSAAKIGLLDSHYVSRARTSVRATQIHLGLCAVQLVRPSLPSGWAPSGGVPTAFSELRQRAMAFAKSQEALDAAAATLPEGTAIWVGAPDKDKDKDKLRLAFLPRWRELRRGYLAEGREAWQRLETTLQAQPALRAFAFGEAACTVPEPQLREALQALRPQLRADAWRRLQVMASIPNDAGAPVVLDLAVRGLVLLDGSGVPDSRLDPLACAALTLLLALLRMSTSQLRSVDRSLVQRGGEARSHLLAAVASLRAALRAAGLTGKPYKYLSPAQLYDIVCWTPVPSDGGGGGGGGDGSSGRSRGAPAGPPRGEEQQRYSPAHFAAMLAASSPGMFVQSLAEAAMIKAASRDGPTDIELTEAMSNVLAAQVCGDAHDERAAERRVGAGFGAATGGLGAGFGIGAPIGAPALGRRGLYEFLYELGLYGGEALAGAALDGNDDDGGGSGDGGGEPEVLRRDVLRSVCFYMGCLESYGCVSYGEPEHDDDDPRNVGVLRELLRFGAAAAAGSGGGGGAQTRRQQQSGGERARLFDAMGFGDVLQRALHRSSNSSAVSQLLGWIEDGERVSLRYMAEELRPGLLAAHRGSWEGLLMRAEEERARSCGGLDASAAFETAQVALMGLAALKGQELPMHLFGLPYCIMTGVVLYRELSKTGRAGAPAPPLPPLVASNLLFRWLHFVPRFWLLVPEEGWLGAPVARQRTAAAAAAAAEPLPSPGHRLRRSLERLVRSLGAFLALPPPYVTLLTAYCSRCGLDRWRQRGWQPDQPWELWPQRGWQESGARAGSMSGLVCHWGTLCLAWGASRRVWAEGGLSSDDDGEGYDDGYDSWDDSWDEAFFEDSGDDEEEFAAATAAAAAAAAAGPVEVEVEVLPPRQQRQHQQQQHGRAGERWWERGERAGPEAGSGAGFGHAADGRVHVSTRRLAGAKAEGGAAAAEPASRQTPSHHPPGGAGASGLGDSSRTARVGLATASGGSAKDGSGARQRTGSDSGDGGDGGGGGGGGGGGALALHPGCALEQLLPVMEMCDQVCVFSSVGETGGRRRRGGNSVDVQGPEAAALLVLLLAHPAVTRKQMDALFQLGQDGDEGAAAAGGAAGAAAAGGAAGAAAAAGAATAAAAAAAASSGAKGKKGRAHAQAPAAGAVGAGGRSGSGPSGCGSAAAAAARRGEEEVSELRLRLSVHRGHLRHALYDLVDVPTGRSAEPQRVTITATSKLAQQTKLVRKALVEQQARVFELRAQGVEGLQRALRLVQQVCRDMRAQQRDLFIQPTNLYFAADEEEDVDDDKAGARQQRQPRKGSETGYRLREAMDELLQGRDMFITSRGLYDGGGGGGWTSGDYMCSMGRARYALKFLWEQLRGAGAGGGGGSGGGGSGGSGGGSGGGPALQELCYVLLVVECERGRPAELARKRGEESAQSARKELTRTMMSSV</sequence>
<feature type="compositionally biased region" description="Low complexity" evidence="1">
    <location>
        <begin position="1139"/>
        <end position="1152"/>
    </location>
</feature>
<reference evidence="2 3" key="1">
    <citation type="journal article" date="2023" name="Commun. Biol.">
        <title>Reorganization of the ancestral sex-determining regions during the evolution of trioecy in Pleodorina starrii.</title>
        <authorList>
            <person name="Takahashi K."/>
            <person name="Suzuki S."/>
            <person name="Kawai-Toyooka H."/>
            <person name="Yamamoto K."/>
            <person name="Hamaji T."/>
            <person name="Ootsuki R."/>
            <person name="Yamaguchi H."/>
            <person name="Kawachi M."/>
            <person name="Higashiyama T."/>
            <person name="Nozaki H."/>
        </authorList>
    </citation>
    <scope>NUCLEOTIDE SEQUENCE [LARGE SCALE GENOMIC DNA]</scope>
    <source>
        <strain evidence="2 3">NIES-4479</strain>
    </source>
</reference>
<feature type="compositionally biased region" description="Low complexity" evidence="1">
    <location>
        <begin position="121"/>
        <end position="142"/>
    </location>
</feature>
<accession>A0A9W6BEV9</accession>
<feature type="region of interest" description="Disordered" evidence="1">
    <location>
        <begin position="679"/>
        <end position="699"/>
    </location>
</feature>
<feature type="region of interest" description="Disordered" evidence="1">
    <location>
        <begin position="1574"/>
        <end position="1599"/>
    </location>
</feature>
<evidence type="ECO:0000256" key="1">
    <source>
        <dbReference type="SAM" id="MobiDB-lite"/>
    </source>
</evidence>
<feature type="compositionally biased region" description="Low complexity" evidence="1">
    <location>
        <begin position="689"/>
        <end position="698"/>
    </location>
</feature>
<feature type="compositionally biased region" description="Basic and acidic residues" evidence="1">
    <location>
        <begin position="1574"/>
        <end position="1592"/>
    </location>
</feature>
<feature type="region of interest" description="Disordered" evidence="1">
    <location>
        <begin position="1447"/>
        <end position="1472"/>
    </location>
</feature>
<dbReference type="Proteomes" id="UP001165080">
    <property type="component" value="Unassembled WGS sequence"/>
</dbReference>
<dbReference type="EMBL" id="BRXU01000004">
    <property type="protein sequence ID" value="GLC50763.1"/>
    <property type="molecule type" value="Genomic_DNA"/>
</dbReference>
<feature type="region of interest" description="Disordered" evidence="1">
    <location>
        <begin position="78"/>
        <end position="162"/>
    </location>
</feature>
<feature type="region of interest" description="Disordered" evidence="1">
    <location>
        <begin position="1309"/>
        <end position="1331"/>
    </location>
</feature>